<dbReference type="SMART" id="SM00356">
    <property type="entry name" value="ZnF_C3H1"/>
    <property type="match status" value="2"/>
</dbReference>
<dbReference type="PANTHER" id="PTHR46156:SF1">
    <property type="entry name" value="ZINC FINGER CCCH DOMAIN-CONTAINING PROTEIN 3"/>
    <property type="match status" value="1"/>
</dbReference>
<dbReference type="Gene3D" id="4.10.1000.10">
    <property type="entry name" value="Zinc finger, CCCH-type"/>
    <property type="match status" value="1"/>
</dbReference>
<evidence type="ECO:0000256" key="1">
    <source>
        <dbReference type="PROSITE-ProRule" id="PRU00723"/>
    </source>
</evidence>
<feature type="compositionally biased region" description="Basic and acidic residues" evidence="2">
    <location>
        <begin position="270"/>
        <end position="279"/>
    </location>
</feature>
<sequence length="328" mass="36249">MTEDATMGEARLGRIDIGGLTYKPGEGRDVCADGCAPDEDSFEHKSIQVLTNKLRKCNIPCQIYRRLGKCSAQLKGKCPRLHDPKHVIICPRFLKGECTLAAGCLLSHDVSLEKMPVCRFFLEGRCVKNDCPYLHKKVSETERICEDFLRGYCPLAAKVITQRSQRHQNSKLSNFPVFLSSANTATSLSRPEYDRLGVCDRSKCPYPHGGRSKMIAKSKPVKSAPTKAESSQVPPVKRYYLDREVEATGGSDELSAEQKSQLKRLLGKVDKMKQGHVEDGGEVISGPSEVGESNENSSGDDDEDDDGDHRPPIMKRAKLGPLPSFIPI</sequence>
<feature type="zinc finger region" description="C3H1-type" evidence="1">
    <location>
        <begin position="84"/>
        <end position="111"/>
    </location>
</feature>
<feature type="region of interest" description="Disordered" evidence="2">
    <location>
        <begin position="209"/>
        <end position="237"/>
    </location>
</feature>
<feature type="domain" description="C3H1-type" evidence="3">
    <location>
        <begin position="84"/>
        <end position="111"/>
    </location>
</feature>
<protein>
    <recommendedName>
        <fullName evidence="3">C3H1-type domain-containing protein</fullName>
    </recommendedName>
</protein>
<feature type="compositionally biased region" description="Low complexity" evidence="2">
    <location>
        <begin position="285"/>
        <end position="297"/>
    </location>
</feature>
<evidence type="ECO:0000313" key="5">
    <source>
        <dbReference type="Proteomes" id="UP001562425"/>
    </source>
</evidence>
<evidence type="ECO:0000313" key="4">
    <source>
        <dbReference type="EMBL" id="KAL1403732.1"/>
    </source>
</evidence>
<keyword evidence="1" id="KW-0862">Zinc</keyword>
<keyword evidence="1" id="KW-0479">Metal-binding</keyword>
<dbReference type="InterPro" id="IPR000571">
    <property type="entry name" value="Znf_CCCH"/>
</dbReference>
<dbReference type="PROSITE" id="PS50103">
    <property type="entry name" value="ZF_C3H1"/>
    <property type="match status" value="2"/>
</dbReference>
<dbReference type="AlphaFoldDB" id="A0ABD1DXW9"/>
<organism evidence="4 5">
    <name type="scientific">Culex pipiens pipiens</name>
    <name type="common">Northern house mosquito</name>
    <dbReference type="NCBI Taxonomy" id="38569"/>
    <lineage>
        <taxon>Eukaryota</taxon>
        <taxon>Metazoa</taxon>
        <taxon>Ecdysozoa</taxon>
        <taxon>Arthropoda</taxon>
        <taxon>Hexapoda</taxon>
        <taxon>Insecta</taxon>
        <taxon>Pterygota</taxon>
        <taxon>Neoptera</taxon>
        <taxon>Endopterygota</taxon>
        <taxon>Diptera</taxon>
        <taxon>Nematocera</taxon>
        <taxon>Culicoidea</taxon>
        <taxon>Culicidae</taxon>
        <taxon>Culicinae</taxon>
        <taxon>Culicini</taxon>
        <taxon>Culex</taxon>
        <taxon>Culex</taxon>
    </lineage>
</organism>
<accession>A0ABD1DXW9</accession>
<feature type="compositionally biased region" description="Basic residues" evidence="2">
    <location>
        <begin position="210"/>
        <end position="220"/>
    </location>
</feature>
<evidence type="ECO:0000259" key="3">
    <source>
        <dbReference type="PROSITE" id="PS50103"/>
    </source>
</evidence>
<dbReference type="FunFam" id="4.10.1000.10:FF:000035">
    <property type="entry name" value="CCCH zinc finger protein, variant"/>
    <property type="match status" value="1"/>
</dbReference>
<dbReference type="Proteomes" id="UP001562425">
    <property type="component" value="Unassembled WGS sequence"/>
</dbReference>
<feature type="domain" description="C3H1-type" evidence="3">
    <location>
        <begin position="112"/>
        <end position="138"/>
    </location>
</feature>
<name>A0ABD1DXW9_CULPP</name>
<evidence type="ECO:0000256" key="2">
    <source>
        <dbReference type="SAM" id="MobiDB-lite"/>
    </source>
</evidence>
<keyword evidence="5" id="KW-1185">Reference proteome</keyword>
<feature type="zinc finger region" description="C3H1-type" evidence="1">
    <location>
        <begin position="112"/>
        <end position="138"/>
    </location>
</feature>
<dbReference type="PANTHER" id="PTHR46156">
    <property type="entry name" value="CCCH ZINGC FINGER"/>
    <property type="match status" value="1"/>
</dbReference>
<dbReference type="EMBL" id="JBEHCU010001188">
    <property type="protein sequence ID" value="KAL1403732.1"/>
    <property type="molecule type" value="Genomic_DNA"/>
</dbReference>
<keyword evidence="1" id="KW-0863">Zinc-finger</keyword>
<dbReference type="GO" id="GO:0008270">
    <property type="term" value="F:zinc ion binding"/>
    <property type="evidence" value="ECO:0007669"/>
    <property type="project" value="UniProtKB-KW"/>
</dbReference>
<feature type="region of interest" description="Disordered" evidence="2">
    <location>
        <begin position="270"/>
        <end position="328"/>
    </location>
</feature>
<reference evidence="4 5" key="1">
    <citation type="submission" date="2024-05" db="EMBL/GenBank/DDBJ databases">
        <title>Culex pipiens pipiens assembly and annotation.</title>
        <authorList>
            <person name="Alout H."/>
            <person name="Durand T."/>
        </authorList>
    </citation>
    <scope>NUCLEOTIDE SEQUENCE [LARGE SCALE GENOMIC DNA]</scope>
    <source>
        <strain evidence="4">HA-2024</strain>
        <tissue evidence="4">Whole body</tissue>
    </source>
</reference>
<comment type="caution">
    <text evidence="4">The sequence shown here is derived from an EMBL/GenBank/DDBJ whole genome shotgun (WGS) entry which is preliminary data.</text>
</comment>
<proteinExistence type="predicted"/>
<gene>
    <name evidence="4" type="ORF">pipiens_019243</name>
</gene>